<organism evidence="1 2">
    <name type="scientific">Pseudomonas putida (strain ATCC 47054 / DSM 6125 / CFBP 8728 / NCIMB 11950 / KT2440)</name>
    <dbReference type="NCBI Taxonomy" id="160488"/>
    <lineage>
        <taxon>Bacteria</taxon>
        <taxon>Pseudomonadati</taxon>
        <taxon>Pseudomonadota</taxon>
        <taxon>Gammaproteobacteria</taxon>
        <taxon>Pseudomonadales</taxon>
        <taxon>Pseudomonadaceae</taxon>
        <taxon>Pseudomonas</taxon>
    </lineage>
</organism>
<dbReference type="OrthoDB" id="6904262at2"/>
<evidence type="ECO:0000313" key="2">
    <source>
        <dbReference type="Proteomes" id="UP000000556"/>
    </source>
</evidence>
<proteinExistence type="predicted"/>
<sequence length="205" mass="23510">MDDTSLDTRIFEERLSIKPAPWLTLDTWEDLQLCLRYSQAVANEKYSMETQPQQWFTVAIATLQSLKFTLLEHTHKTIVYEPHLLALSDVYSGFLPPPREKGPWFKSLDENVQAALQSAGTRTFTVMNASSHLSIEMDHEGDQVPVAILFYAYCITDPVEPTRKLNLIFDHLGARFNAAGFAPLREDLQARNREKLRAILERELD</sequence>
<dbReference type="Proteomes" id="UP000000556">
    <property type="component" value="Chromosome"/>
</dbReference>
<reference evidence="1 2" key="2">
    <citation type="journal article" date="2016" name="Environ. Microbiol.">
        <title>The revisited genome of Pseudomonas putida KT2440 enlightens its value as a robust metabolic chassis.</title>
        <authorList>
            <person name="Belda E."/>
            <person name="van Heck R.G."/>
            <person name="Lopez-Sanchez M.J."/>
            <person name="Cruveiller S."/>
            <person name="Barbe V."/>
            <person name="Fraser C."/>
            <person name="Klenk H.P."/>
            <person name="Petersen J."/>
            <person name="Morgat A."/>
            <person name="Nikel P.I."/>
            <person name="Vallenet D."/>
            <person name="Rouy Z."/>
            <person name="Sekowska A."/>
            <person name="Martins Dos Santos V.A."/>
            <person name="de Lorenzo V."/>
            <person name="Danchin A."/>
            <person name="Medigue C."/>
        </authorList>
    </citation>
    <scope>NUCLEOTIDE SEQUENCE [LARGE SCALE GENOMIC DNA]</scope>
    <source>
        <strain evidence="2">ATCC 47054 / DSM 6125 / CFBP 8728 / NCIMB 11950 / KT2440</strain>
    </source>
</reference>
<reference evidence="1 2" key="1">
    <citation type="journal article" date="2002" name="Environ. Microbiol.">
        <title>Complete genome sequence and comparative analysis of the metabolically versatile Pseudomonas putida KT2440.</title>
        <authorList>
            <person name="Nelson K.E."/>
            <person name="Weinel C."/>
            <person name="Paulsen I.T."/>
            <person name="Dodson R.J."/>
            <person name="Hilbert H."/>
            <person name="Martins dos Santos V.A."/>
            <person name="Fouts D.E."/>
            <person name="Gill S.R."/>
            <person name="Pop M."/>
            <person name="Holmes M."/>
            <person name="Brinkac L."/>
            <person name="Beanan M."/>
            <person name="DeBoy R.T."/>
            <person name="Daugherty S."/>
            <person name="Kolonay J."/>
            <person name="Madupu R."/>
            <person name="Nelson W."/>
            <person name="White O."/>
            <person name="Peterson J."/>
            <person name="Khouri H."/>
            <person name="Hance I."/>
            <person name="Chris Lee P."/>
            <person name="Holtzapple E."/>
            <person name="Scanlan D."/>
            <person name="Tran K."/>
            <person name="Moazzez A."/>
            <person name="Utterback T."/>
            <person name="Rizzo M."/>
            <person name="Lee K."/>
            <person name="Kosack D."/>
            <person name="Moestl D."/>
            <person name="Wedler H."/>
            <person name="Lauber J."/>
            <person name="Stjepandic D."/>
            <person name="Hoheisel J."/>
            <person name="Straetz M."/>
            <person name="Heim S."/>
            <person name="Kiewitz C."/>
            <person name="Eisen J.A."/>
            <person name="Timmis K.N."/>
            <person name="Dusterhoft A."/>
            <person name="Tummler B."/>
            <person name="Fraser C.M."/>
        </authorList>
    </citation>
    <scope>NUCLEOTIDE SEQUENCE [LARGE SCALE GENOMIC DNA]</scope>
    <source>
        <strain evidence="2">ATCC 47054 / DSM 6125 / CFBP 8728 / NCIMB 11950 / KT2440</strain>
    </source>
</reference>
<name>A0A140FVY6_PSEPK</name>
<dbReference type="RefSeq" id="WP_020193116.1">
    <property type="nucleotide sequence ID" value="NC_002947.4"/>
</dbReference>
<dbReference type="BioCyc" id="PPUT160488:G1G01-338-MONOMER"/>
<dbReference type="GeneID" id="83677579"/>
<accession>A0A140FVY6</accession>
<dbReference type="EMBL" id="AE015451">
    <property type="protein sequence ID" value="AMM02769.1"/>
    <property type="molecule type" value="Genomic_DNA"/>
</dbReference>
<evidence type="ECO:0000313" key="1">
    <source>
        <dbReference type="EMBL" id="AMM02769.1"/>
    </source>
</evidence>
<gene>
    <name evidence="1" type="ordered locus">PP_5442</name>
</gene>
<keyword evidence="2" id="KW-1185">Reference proteome</keyword>
<protein>
    <submittedName>
        <fullName evidence="1">Uncharacterized protein</fullName>
    </submittedName>
</protein>
<dbReference type="AlphaFoldDB" id="A0A140FVY6"/>
<dbReference type="KEGG" id="ppu:PP_5442"/>